<reference evidence="3 4" key="1">
    <citation type="submission" date="2024-09" db="EMBL/GenBank/DDBJ databases">
        <title>Genome sequencing and assembly of Phytophthora oleae, isolate VK10A, causative agent of rot of olive drupes.</title>
        <authorList>
            <person name="Conti Taguali S."/>
            <person name="Riolo M."/>
            <person name="La Spada F."/>
            <person name="Cacciola S.O."/>
            <person name="Dionisio G."/>
        </authorList>
    </citation>
    <scope>NUCLEOTIDE SEQUENCE [LARGE SCALE GENOMIC DNA]</scope>
    <source>
        <strain evidence="3 4">VK10A</strain>
    </source>
</reference>
<feature type="compositionally biased region" description="Low complexity" evidence="1">
    <location>
        <begin position="119"/>
        <end position="130"/>
    </location>
</feature>
<comment type="caution">
    <text evidence="3">The sequence shown here is derived from an EMBL/GenBank/DDBJ whole genome shotgun (WGS) entry which is preliminary data.</text>
</comment>
<protein>
    <submittedName>
        <fullName evidence="3">Uncharacterized protein</fullName>
    </submittedName>
</protein>
<evidence type="ECO:0000256" key="1">
    <source>
        <dbReference type="SAM" id="MobiDB-lite"/>
    </source>
</evidence>
<keyword evidence="2" id="KW-1133">Transmembrane helix</keyword>
<feature type="region of interest" description="Disordered" evidence="1">
    <location>
        <begin position="96"/>
        <end position="134"/>
    </location>
</feature>
<dbReference type="Proteomes" id="UP001632037">
    <property type="component" value="Unassembled WGS sequence"/>
</dbReference>
<feature type="compositionally biased region" description="Polar residues" evidence="1">
    <location>
        <begin position="210"/>
        <end position="228"/>
    </location>
</feature>
<evidence type="ECO:0000313" key="4">
    <source>
        <dbReference type="Proteomes" id="UP001632037"/>
    </source>
</evidence>
<proteinExistence type="predicted"/>
<accession>A0ABD3F6H3</accession>
<feature type="transmembrane region" description="Helical" evidence="2">
    <location>
        <begin position="12"/>
        <end position="30"/>
    </location>
</feature>
<evidence type="ECO:0000256" key="2">
    <source>
        <dbReference type="SAM" id="Phobius"/>
    </source>
</evidence>
<dbReference type="EMBL" id="JBIMZQ010000038">
    <property type="protein sequence ID" value="KAL3661045.1"/>
    <property type="molecule type" value="Genomic_DNA"/>
</dbReference>
<organism evidence="3 4">
    <name type="scientific">Phytophthora oleae</name>
    <dbReference type="NCBI Taxonomy" id="2107226"/>
    <lineage>
        <taxon>Eukaryota</taxon>
        <taxon>Sar</taxon>
        <taxon>Stramenopiles</taxon>
        <taxon>Oomycota</taxon>
        <taxon>Peronosporomycetes</taxon>
        <taxon>Peronosporales</taxon>
        <taxon>Peronosporaceae</taxon>
        <taxon>Phytophthora</taxon>
    </lineage>
</organism>
<keyword evidence="2" id="KW-0472">Membrane</keyword>
<evidence type="ECO:0000313" key="3">
    <source>
        <dbReference type="EMBL" id="KAL3661045.1"/>
    </source>
</evidence>
<feature type="region of interest" description="Disordered" evidence="1">
    <location>
        <begin position="209"/>
        <end position="243"/>
    </location>
</feature>
<feature type="compositionally biased region" description="Acidic residues" evidence="1">
    <location>
        <begin position="100"/>
        <end position="116"/>
    </location>
</feature>
<keyword evidence="2" id="KW-0812">Transmembrane</keyword>
<dbReference type="AlphaFoldDB" id="A0ABD3F6H3"/>
<sequence length="269" mass="29160">MHSTLRNCVFRLVIVAGVAIGATLVIVTIVRSSPRALLVPGHVCWLPRLSSVWCSGPVKRNLQGIDQPPAFHEDNQGWPRREYRRDSYEHQHYLHRLQEDDNDDSEDENDDDDDDSESRSQSGSDSSGREAAVQSSVISNMDGVNIGNTITIINIGTGSEASASEPGDNIPKVNTSGSFSISENGRSAITSAAVRAFCDSMGCNPFPSKVTPNRSRSPALSTISSVNGGNEARGNAAQNQLPQRNCGGQPAKFSSWLLFIAILVQLRYF</sequence>
<keyword evidence="4" id="KW-1185">Reference proteome</keyword>
<gene>
    <name evidence="3" type="ORF">V7S43_014061</name>
</gene>
<name>A0ABD3F6H3_9STRA</name>